<dbReference type="PANTHER" id="PTHR45998:SF2">
    <property type="entry name" value="SERINE_THREONINE-PROTEIN KINASE 16"/>
    <property type="match status" value="1"/>
</dbReference>
<dbReference type="STRING" id="595528.A0A0D2WYF9"/>
<dbReference type="Gene3D" id="1.10.510.10">
    <property type="entry name" value="Transferase(Phosphotransferase) domain 1"/>
    <property type="match status" value="1"/>
</dbReference>
<sequence>MTCHDDEQQRDSMREVELYRMFDHENLMRVVDSAILPSRTNPNSHVKDLYVMLPYYPRGTLQDRIEAVKAHGSQFSEREILSVFRGICLGVKALHQYTPPMRNNRMPYAHRDLKPGNVLLADHAESGAPFARSASASVPAGMADTPLDRLTPILMDFGSMAPARVKITSRLEALQLQDLAAEKCTMPYRAPELFDVPSDTTIDERVDIWALGCILYSLMYLQSPFESAANEQGGSIALAVISGRVNFLPQFNHSASLQNLVKFMLVVSHEARPHIDQVIEEIDAISSR</sequence>
<keyword evidence="2" id="KW-0723">Serine/threonine-protein kinase</keyword>
<gene>
    <name evidence="10" type="ORF">CAOG_008028</name>
</gene>
<dbReference type="FunCoup" id="A0A0D2WYF9">
    <property type="interactions" value="347"/>
</dbReference>
<dbReference type="PANTHER" id="PTHR45998">
    <property type="entry name" value="SERINE/THREONINE-PROTEIN KINASE 16"/>
    <property type="match status" value="1"/>
</dbReference>
<dbReference type="Proteomes" id="UP000008743">
    <property type="component" value="Unassembled WGS sequence"/>
</dbReference>
<dbReference type="GO" id="GO:0004674">
    <property type="term" value="F:protein serine/threonine kinase activity"/>
    <property type="evidence" value="ECO:0007669"/>
    <property type="project" value="UniProtKB-KW"/>
</dbReference>
<evidence type="ECO:0000313" key="11">
    <source>
        <dbReference type="Proteomes" id="UP000008743"/>
    </source>
</evidence>
<dbReference type="PROSITE" id="PS00108">
    <property type="entry name" value="PROTEIN_KINASE_ST"/>
    <property type="match status" value="1"/>
</dbReference>
<dbReference type="InParanoid" id="A0A0D2WYF9"/>
<evidence type="ECO:0000256" key="3">
    <source>
        <dbReference type="ARBA" id="ARBA00022679"/>
    </source>
</evidence>
<dbReference type="EC" id="2.7.11.1" evidence="1"/>
<keyword evidence="11" id="KW-1185">Reference proteome</keyword>
<evidence type="ECO:0000256" key="6">
    <source>
        <dbReference type="ARBA" id="ARBA00022840"/>
    </source>
</evidence>
<evidence type="ECO:0000256" key="4">
    <source>
        <dbReference type="ARBA" id="ARBA00022741"/>
    </source>
</evidence>
<comment type="catalytic activity">
    <reaction evidence="8">
        <text>L-seryl-[protein] + ATP = O-phospho-L-seryl-[protein] + ADP + H(+)</text>
        <dbReference type="Rhea" id="RHEA:17989"/>
        <dbReference type="Rhea" id="RHEA-COMP:9863"/>
        <dbReference type="Rhea" id="RHEA-COMP:11604"/>
        <dbReference type="ChEBI" id="CHEBI:15378"/>
        <dbReference type="ChEBI" id="CHEBI:29999"/>
        <dbReference type="ChEBI" id="CHEBI:30616"/>
        <dbReference type="ChEBI" id="CHEBI:83421"/>
        <dbReference type="ChEBI" id="CHEBI:456216"/>
        <dbReference type="EC" id="2.7.11.1"/>
    </reaction>
</comment>
<dbReference type="GO" id="GO:0005794">
    <property type="term" value="C:Golgi apparatus"/>
    <property type="evidence" value="ECO:0007669"/>
    <property type="project" value="TreeGrafter"/>
</dbReference>
<dbReference type="PROSITE" id="PS50011">
    <property type="entry name" value="PROTEIN_KINASE_DOM"/>
    <property type="match status" value="1"/>
</dbReference>
<evidence type="ECO:0000256" key="5">
    <source>
        <dbReference type="ARBA" id="ARBA00022777"/>
    </source>
</evidence>
<dbReference type="AlphaFoldDB" id="A0A0D2WYF9"/>
<organism evidence="10 11">
    <name type="scientific">Capsaspora owczarzaki (strain ATCC 30864)</name>
    <dbReference type="NCBI Taxonomy" id="595528"/>
    <lineage>
        <taxon>Eukaryota</taxon>
        <taxon>Filasterea</taxon>
        <taxon>Capsaspora</taxon>
    </lineage>
</organism>
<evidence type="ECO:0000256" key="2">
    <source>
        <dbReference type="ARBA" id="ARBA00022527"/>
    </source>
</evidence>
<keyword evidence="3" id="KW-0808">Transferase</keyword>
<reference evidence="11" key="1">
    <citation type="submission" date="2011-02" db="EMBL/GenBank/DDBJ databases">
        <title>The Genome Sequence of Capsaspora owczarzaki ATCC 30864.</title>
        <authorList>
            <person name="Russ C."/>
            <person name="Cuomo C."/>
            <person name="Burger G."/>
            <person name="Gray M.W."/>
            <person name="Holland P.W.H."/>
            <person name="King N."/>
            <person name="Lang F.B.F."/>
            <person name="Roger A.J."/>
            <person name="Ruiz-Trillo I."/>
            <person name="Young S.K."/>
            <person name="Zeng Q."/>
            <person name="Gargeya S."/>
            <person name="Alvarado L."/>
            <person name="Berlin A."/>
            <person name="Chapman S.B."/>
            <person name="Chen Z."/>
            <person name="Freedman E."/>
            <person name="Gellesch M."/>
            <person name="Goldberg J."/>
            <person name="Griggs A."/>
            <person name="Gujja S."/>
            <person name="Heilman E."/>
            <person name="Heiman D."/>
            <person name="Howarth C."/>
            <person name="Mehta T."/>
            <person name="Neiman D."/>
            <person name="Pearson M."/>
            <person name="Roberts A."/>
            <person name="Saif S."/>
            <person name="Shea T."/>
            <person name="Shenoy N."/>
            <person name="Sisk P."/>
            <person name="Stolte C."/>
            <person name="Sykes S."/>
            <person name="White J."/>
            <person name="Yandava C."/>
            <person name="Haas B."/>
            <person name="Nusbaum C."/>
            <person name="Birren B."/>
        </authorList>
    </citation>
    <scope>NUCLEOTIDE SEQUENCE</scope>
    <source>
        <strain evidence="11">ATCC 30864</strain>
    </source>
</reference>
<evidence type="ECO:0000259" key="9">
    <source>
        <dbReference type="PROSITE" id="PS50011"/>
    </source>
</evidence>
<dbReference type="GO" id="GO:0005524">
    <property type="term" value="F:ATP binding"/>
    <property type="evidence" value="ECO:0007669"/>
    <property type="project" value="UniProtKB-KW"/>
</dbReference>
<dbReference type="InterPro" id="IPR000719">
    <property type="entry name" value="Prot_kinase_dom"/>
</dbReference>
<keyword evidence="4" id="KW-0547">Nucleotide-binding</keyword>
<dbReference type="eggNOG" id="KOG2345">
    <property type="taxonomic scope" value="Eukaryota"/>
</dbReference>
<dbReference type="InterPro" id="IPR052239">
    <property type="entry name" value="Ser/Thr-specific_kinases"/>
</dbReference>
<dbReference type="PhylomeDB" id="A0A0D2WYF9"/>
<dbReference type="SUPFAM" id="SSF56112">
    <property type="entry name" value="Protein kinase-like (PK-like)"/>
    <property type="match status" value="1"/>
</dbReference>
<evidence type="ECO:0000256" key="1">
    <source>
        <dbReference type="ARBA" id="ARBA00012513"/>
    </source>
</evidence>
<protein>
    <recommendedName>
        <fullName evidence="1">non-specific serine/threonine protein kinase</fullName>
        <ecNumber evidence="1">2.7.11.1</ecNumber>
    </recommendedName>
</protein>
<evidence type="ECO:0000256" key="7">
    <source>
        <dbReference type="ARBA" id="ARBA00047899"/>
    </source>
</evidence>
<dbReference type="InterPro" id="IPR008271">
    <property type="entry name" value="Ser/Thr_kinase_AS"/>
</dbReference>
<keyword evidence="5 10" id="KW-0418">Kinase</keyword>
<name>A0A0D2WYF9_CAPO3</name>
<dbReference type="OrthoDB" id="248923at2759"/>
<dbReference type="EMBL" id="KE346376">
    <property type="protein sequence ID" value="KJE97963.1"/>
    <property type="molecule type" value="Genomic_DNA"/>
</dbReference>
<dbReference type="InterPro" id="IPR011009">
    <property type="entry name" value="Kinase-like_dom_sf"/>
</dbReference>
<evidence type="ECO:0000256" key="8">
    <source>
        <dbReference type="ARBA" id="ARBA00048679"/>
    </source>
</evidence>
<proteinExistence type="predicted"/>
<feature type="domain" description="Protein kinase" evidence="9">
    <location>
        <begin position="1"/>
        <end position="285"/>
    </location>
</feature>
<keyword evidence="6" id="KW-0067">ATP-binding</keyword>
<dbReference type="Pfam" id="PF00069">
    <property type="entry name" value="Pkinase"/>
    <property type="match status" value="1"/>
</dbReference>
<evidence type="ECO:0000313" key="10">
    <source>
        <dbReference type="EMBL" id="KJE97963.1"/>
    </source>
</evidence>
<comment type="catalytic activity">
    <reaction evidence="7">
        <text>L-threonyl-[protein] + ATP = O-phospho-L-threonyl-[protein] + ADP + H(+)</text>
        <dbReference type="Rhea" id="RHEA:46608"/>
        <dbReference type="Rhea" id="RHEA-COMP:11060"/>
        <dbReference type="Rhea" id="RHEA-COMP:11605"/>
        <dbReference type="ChEBI" id="CHEBI:15378"/>
        <dbReference type="ChEBI" id="CHEBI:30013"/>
        <dbReference type="ChEBI" id="CHEBI:30616"/>
        <dbReference type="ChEBI" id="CHEBI:61977"/>
        <dbReference type="ChEBI" id="CHEBI:456216"/>
        <dbReference type="EC" id="2.7.11.1"/>
    </reaction>
</comment>
<dbReference type="SMART" id="SM00220">
    <property type="entry name" value="S_TKc"/>
    <property type="match status" value="1"/>
</dbReference>
<accession>A0A0D2WYF9</accession>